<evidence type="ECO:0000313" key="2">
    <source>
        <dbReference type="Proteomes" id="UP000075578"/>
    </source>
</evidence>
<proteinExistence type="predicted"/>
<accession>A0A150J636</accession>
<gene>
    <name evidence="1" type="ORF">AMQ74_00645</name>
</gene>
<dbReference type="AlphaFoldDB" id="A0A150J636"/>
<comment type="caution">
    <text evidence="1">The sequence shown here is derived from an EMBL/GenBank/DDBJ whole genome shotgun (WGS) entry which is preliminary data.</text>
</comment>
<organism evidence="1 2">
    <name type="scientific">Candidatus Methanofastidiosum methylothiophilum</name>
    <dbReference type="NCBI Taxonomy" id="1705564"/>
    <lineage>
        <taxon>Archaea</taxon>
        <taxon>Methanobacteriati</taxon>
        <taxon>Methanobacteriota</taxon>
        <taxon>Stenosarchaea group</taxon>
        <taxon>Candidatus Methanofastidiosia</taxon>
        <taxon>Candidatus Methanofastidiosales</taxon>
        <taxon>Candidatus Methanofastidiosaceae</taxon>
        <taxon>Candidatus Methanofastidiosum</taxon>
    </lineage>
</organism>
<reference evidence="1 2" key="1">
    <citation type="journal article" date="2016" name="ISME J.">
        <title>Chasing the elusive Euryarchaeota class WSA2: genomes reveal a uniquely fastidious methyl-reducing methanogen.</title>
        <authorList>
            <person name="Nobu M.K."/>
            <person name="Narihiro T."/>
            <person name="Kuroda K."/>
            <person name="Mei R."/>
            <person name="Liu W.T."/>
        </authorList>
    </citation>
    <scope>NUCLEOTIDE SEQUENCE [LARGE SCALE GENOMIC DNA]</scope>
    <source>
        <strain evidence="1">U1lsi0528_Bin089</strain>
    </source>
</reference>
<sequence length="83" mass="9314">MAIVLSVINEGEVFIVKEIDPRITSYLERNIDGLMIKTEVSQGVAGMKYITFPKGYKITADGNWIKIDFPHGQVTKGPIKIYL</sequence>
<evidence type="ECO:0000313" key="1">
    <source>
        <dbReference type="EMBL" id="KYC52676.1"/>
    </source>
</evidence>
<name>A0A150J636_9EURY</name>
<dbReference type="EMBL" id="LNGD01000026">
    <property type="protein sequence ID" value="KYC52676.1"/>
    <property type="molecule type" value="Genomic_DNA"/>
</dbReference>
<protein>
    <submittedName>
        <fullName evidence="1">Uncharacterized protein</fullName>
    </submittedName>
</protein>
<dbReference type="Proteomes" id="UP000075578">
    <property type="component" value="Unassembled WGS sequence"/>
</dbReference>